<organism evidence="1">
    <name type="scientific">uncultured Caudovirales phage</name>
    <dbReference type="NCBI Taxonomy" id="2100421"/>
    <lineage>
        <taxon>Viruses</taxon>
        <taxon>Duplodnaviria</taxon>
        <taxon>Heunggongvirae</taxon>
        <taxon>Uroviricota</taxon>
        <taxon>Caudoviricetes</taxon>
        <taxon>Peduoviridae</taxon>
        <taxon>Maltschvirus</taxon>
        <taxon>Maltschvirus maltsch</taxon>
    </lineage>
</organism>
<name>A0A6J5M0D6_9CAUD</name>
<evidence type="ECO:0000313" key="2">
    <source>
        <dbReference type="EMBL" id="CAB4218417.1"/>
    </source>
</evidence>
<evidence type="ECO:0000313" key="1">
    <source>
        <dbReference type="EMBL" id="CAB4139711.1"/>
    </source>
</evidence>
<reference evidence="1" key="1">
    <citation type="submission" date="2020-04" db="EMBL/GenBank/DDBJ databases">
        <authorList>
            <person name="Chiriac C."/>
            <person name="Salcher M."/>
            <person name="Ghai R."/>
            <person name="Kavagutti S V."/>
        </authorList>
    </citation>
    <scope>NUCLEOTIDE SEQUENCE</scope>
</reference>
<protein>
    <submittedName>
        <fullName evidence="1">Uncharacterized protein</fullName>
    </submittedName>
</protein>
<proteinExistence type="predicted"/>
<sequence length="78" mass="8695">MIRTYIISLKKNSVVVYSGKIHHMSIRAAARRFADDAFVVSYCGQGQDAKDVLKTRSSGACSLSMTERNLIKELNETI</sequence>
<dbReference type="EMBL" id="LR796365">
    <property type="protein sequence ID" value="CAB4139711.1"/>
    <property type="molecule type" value="Genomic_DNA"/>
</dbReference>
<gene>
    <name evidence="2" type="ORF">UFOVP1607_19</name>
    <name evidence="1" type="ORF">UFOVP352_43</name>
</gene>
<dbReference type="EMBL" id="LR797466">
    <property type="protein sequence ID" value="CAB4218417.1"/>
    <property type="molecule type" value="Genomic_DNA"/>
</dbReference>
<accession>A0A6J5M0D6</accession>